<keyword evidence="1 3" id="KW-0808">Transferase</keyword>
<dbReference type="PANTHER" id="PTHR19136">
    <property type="entry name" value="MOLYBDENUM COFACTOR GUANYLYLTRANSFERASE"/>
    <property type="match status" value="1"/>
</dbReference>
<feature type="domain" description="MobA-like NTP transferase" evidence="2">
    <location>
        <begin position="8"/>
        <end position="137"/>
    </location>
</feature>
<dbReference type="PANTHER" id="PTHR19136:SF86">
    <property type="entry name" value="ADENOSYLCOBINAMIDE-PHOSPHATE GUANYLYLTRANSFERASE"/>
    <property type="match status" value="1"/>
</dbReference>
<dbReference type="Proteomes" id="UP000010469">
    <property type="component" value="Chromosome"/>
</dbReference>
<sequence length="177" mass="20186">MVFDADIAIIMAGGKGKRFGSSFKPFIEICGKPMIFNIIDKTKKLFKFNIIAISENVENFLYILKNKYKDLLLIYTTGIDYSIDLKIVLDMIKKRPIIVFPSDIPFIKENTIEEIILLSRGMNEDLITILNKQGEPVGISIIKGNDLNRWTNLKLNEDLININTKDDLNNAKVICND</sequence>
<reference evidence="4" key="1">
    <citation type="submission" date="2012-03" db="EMBL/GenBank/DDBJ databases">
        <title>Complete genome of Caldisphaera lagunensis DSM 15908.</title>
        <authorList>
            <person name="Lucas S."/>
            <person name="Copeland A."/>
            <person name="Lapidus A."/>
            <person name="Glavina del Rio T."/>
            <person name="Dalin E."/>
            <person name="Tice H."/>
            <person name="Bruce D."/>
            <person name="Goodwin L."/>
            <person name="Pitluck S."/>
            <person name="Peters L."/>
            <person name="Mikhailova N."/>
            <person name="Teshima H."/>
            <person name="Kyrpides N."/>
            <person name="Mavromatis K."/>
            <person name="Ivanova N."/>
            <person name="Brettin T."/>
            <person name="Detter J.C."/>
            <person name="Han C."/>
            <person name="Larimer F."/>
            <person name="Land M."/>
            <person name="Hauser L."/>
            <person name="Markowitz V."/>
            <person name="Cheng J.-F."/>
            <person name="Hugenholtz P."/>
            <person name="Woyke T."/>
            <person name="Wu D."/>
            <person name="Spring S."/>
            <person name="Schroeder M."/>
            <person name="Brambilla E."/>
            <person name="Klenk H.-P."/>
            <person name="Eisen J.A."/>
        </authorList>
    </citation>
    <scope>NUCLEOTIDE SEQUENCE [LARGE SCALE GENOMIC DNA]</scope>
    <source>
        <strain evidence="4">DSM 15908 / JCM 11604 / IC-154</strain>
    </source>
</reference>
<dbReference type="KEGG" id="clg:Calag_1121"/>
<dbReference type="RefSeq" id="WP_015232740.1">
    <property type="nucleotide sequence ID" value="NC_019791.1"/>
</dbReference>
<dbReference type="AlphaFoldDB" id="L0AAA9"/>
<dbReference type="InParanoid" id="L0AAA9"/>
<keyword evidence="3" id="KW-0548">Nucleotidyltransferase</keyword>
<organism evidence="3 4">
    <name type="scientific">Caldisphaera lagunensis (strain DSM 15908 / JCM 11604 / ANMR 0165 / IC-154)</name>
    <dbReference type="NCBI Taxonomy" id="1056495"/>
    <lineage>
        <taxon>Archaea</taxon>
        <taxon>Thermoproteota</taxon>
        <taxon>Thermoprotei</taxon>
        <taxon>Acidilobales</taxon>
        <taxon>Caldisphaeraceae</taxon>
        <taxon>Caldisphaera</taxon>
    </lineage>
</organism>
<name>L0AAA9_CALLD</name>
<dbReference type="FunCoup" id="L0AAA9">
    <property type="interactions" value="11"/>
</dbReference>
<dbReference type="Gene3D" id="3.90.550.10">
    <property type="entry name" value="Spore Coat Polysaccharide Biosynthesis Protein SpsA, Chain A"/>
    <property type="match status" value="1"/>
</dbReference>
<evidence type="ECO:0000256" key="1">
    <source>
        <dbReference type="ARBA" id="ARBA00022679"/>
    </source>
</evidence>
<dbReference type="EMBL" id="CP003378">
    <property type="protein sequence ID" value="AFZ70843.1"/>
    <property type="molecule type" value="Genomic_DNA"/>
</dbReference>
<dbReference type="InterPro" id="IPR025877">
    <property type="entry name" value="MobA-like_NTP_Trfase"/>
</dbReference>
<evidence type="ECO:0000313" key="4">
    <source>
        <dbReference type="Proteomes" id="UP000010469"/>
    </source>
</evidence>
<dbReference type="GeneID" id="14212381"/>
<proteinExistence type="predicted"/>
<evidence type="ECO:0000313" key="3">
    <source>
        <dbReference type="EMBL" id="AFZ70843.1"/>
    </source>
</evidence>
<protein>
    <submittedName>
        <fullName evidence="3">GTP:adenosylcobinamide-phosphate guanylyltransferase</fullName>
    </submittedName>
</protein>
<dbReference type="InterPro" id="IPR029044">
    <property type="entry name" value="Nucleotide-diphossugar_trans"/>
</dbReference>
<dbReference type="Pfam" id="PF12804">
    <property type="entry name" value="NTP_transf_3"/>
    <property type="match status" value="1"/>
</dbReference>
<evidence type="ECO:0000259" key="2">
    <source>
        <dbReference type="Pfam" id="PF12804"/>
    </source>
</evidence>
<dbReference type="eggNOG" id="arCOG01871">
    <property type="taxonomic scope" value="Archaea"/>
</dbReference>
<gene>
    <name evidence="3" type="ordered locus">Calag_1121</name>
</gene>
<dbReference type="STRING" id="1056495.Calag_1121"/>
<keyword evidence="4" id="KW-1185">Reference proteome</keyword>
<accession>L0AAA9</accession>
<dbReference type="OrthoDB" id="28434at2157"/>
<dbReference type="SUPFAM" id="SSF53448">
    <property type="entry name" value="Nucleotide-diphospho-sugar transferases"/>
    <property type="match status" value="1"/>
</dbReference>
<dbReference type="HOGENOM" id="CLU_098907_1_0_2"/>
<dbReference type="GO" id="GO:0016779">
    <property type="term" value="F:nucleotidyltransferase activity"/>
    <property type="evidence" value="ECO:0007669"/>
    <property type="project" value="UniProtKB-KW"/>
</dbReference>